<dbReference type="InParanoid" id="A0A078A482"/>
<reference evidence="8 9" key="1">
    <citation type="submission" date="2014-06" db="EMBL/GenBank/DDBJ databases">
        <authorList>
            <person name="Swart Estienne"/>
        </authorList>
    </citation>
    <scope>NUCLEOTIDE SEQUENCE [LARGE SCALE GENOMIC DNA]</scope>
    <source>
        <strain evidence="8 9">130c</strain>
    </source>
</reference>
<evidence type="ECO:0000313" key="8">
    <source>
        <dbReference type="EMBL" id="CDW76962.1"/>
    </source>
</evidence>
<comment type="similarity">
    <text evidence="2">Belongs to the CDIP1/LITAF family.</text>
</comment>
<evidence type="ECO:0000256" key="2">
    <source>
        <dbReference type="ARBA" id="ARBA00005975"/>
    </source>
</evidence>
<dbReference type="SMART" id="SM00714">
    <property type="entry name" value="LITAF"/>
    <property type="match status" value="1"/>
</dbReference>
<dbReference type="Proteomes" id="UP000039865">
    <property type="component" value="Unassembled WGS sequence"/>
</dbReference>
<evidence type="ECO:0000256" key="4">
    <source>
        <dbReference type="ARBA" id="ARBA00022833"/>
    </source>
</evidence>
<sequence>MYSQPTSQLDPSLQGNVQPQNQQQQMPYNGYQQTNMTGQTVMPQGYSDQQNPQMINQNMYAQQAPYPGQQTMVQGQPQPYAYGQPNPYGQMQQPVIIVQQPMINPQYNQYDQWDPYNRRYQRANTATVVPQSKHGLHPRSIECPHCKKVMTTKVKRESTSTQFLFCVILVCVLPPYCCIPFCLPGCYSHKHFCSSCEKNVD</sequence>
<keyword evidence="5" id="KW-0472">Membrane</keyword>
<dbReference type="Pfam" id="PF10601">
    <property type="entry name" value="zf-LITAF-like"/>
    <property type="match status" value="1"/>
</dbReference>
<dbReference type="PANTHER" id="PTHR23292:SF6">
    <property type="entry name" value="FI16602P1-RELATED"/>
    <property type="match status" value="1"/>
</dbReference>
<name>A0A078A482_STYLE</name>
<gene>
    <name evidence="8" type="primary">Contig19179.g928</name>
    <name evidence="8" type="ORF">STYLEM_5927</name>
</gene>
<dbReference type="InterPro" id="IPR006629">
    <property type="entry name" value="LITAF"/>
</dbReference>
<dbReference type="OMA" id="RANADGC"/>
<feature type="region of interest" description="Disordered" evidence="6">
    <location>
        <begin position="1"/>
        <end position="24"/>
    </location>
</feature>
<dbReference type="GO" id="GO:0016020">
    <property type="term" value="C:membrane"/>
    <property type="evidence" value="ECO:0007669"/>
    <property type="project" value="UniProtKB-SubCell"/>
</dbReference>
<dbReference type="PANTHER" id="PTHR23292">
    <property type="entry name" value="LIPOPOLYSACCHARIDE-INDUCED TUMOR NECROSIS FACTOR-ALPHA FACTOR"/>
    <property type="match status" value="1"/>
</dbReference>
<dbReference type="GO" id="GO:0008270">
    <property type="term" value="F:zinc ion binding"/>
    <property type="evidence" value="ECO:0007669"/>
    <property type="project" value="TreeGrafter"/>
</dbReference>
<organism evidence="8 9">
    <name type="scientific">Stylonychia lemnae</name>
    <name type="common">Ciliate</name>
    <dbReference type="NCBI Taxonomy" id="5949"/>
    <lineage>
        <taxon>Eukaryota</taxon>
        <taxon>Sar</taxon>
        <taxon>Alveolata</taxon>
        <taxon>Ciliophora</taxon>
        <taxon>Intramacronucleata</taxon>
        <taxon>Spirotrichea</taxon>
        <taxon>Stichotrichia</taxon>
        <taxon>Sporadotrichida</taxon>
        <taxon>Oxytrichidae</taxon>
        <taxon>Stylonychinae</taxon>
        <taxon>Stylonychia</taxon>
    </lineage>
</organism>
<evidence type="ECO:0000256" key="1">
    <source>
        <dbReference type="ARBA" id="ARBA00004170"/>
    </source>
</evidence>
<dbReference type="OrthoDB" id="5599753at2759"/>
<dbReference type="PROSITE" id="PS51837">
    <property type="entry name" value="LITAF"/>
    <property type="match status" value="1"/>
</dbReference>
<evidence type="ECO:0000256" key="3">
    <source>
        <dbReference type="ARBA" id="ARBA00022723"/>
    </source>
</evidence>
<dbReference type="AlphaFoldDB" id="A0A078A482"/>
<proteinExistence type="inferred from homology"/>
<accession>A0A078A482</accession>
<keyword evidence="3" id="KW-0479">Metal-binding</keyword>
<keyword evidence="9" id="KW-1185">Reference proteome</keyword>
<keyword evidence="4" id="KW-0862">Zinc</keyword>
<feature type="compositionally biased region" description="Low complexity" evidence="6">
    <location>
        <begin position="14"/>
        <end position="24"/>
    </location>
</feature>
<evidence type="ECO:0000313" key="9">
    <source>
        <dbReference type="Proteomes" id="UP000039865"/>
    </source>
</evidence>
<comment type="subcellular location">
    <subcellularLocation>
        <location evidence="1">Membrane</location>
        <topology evidence="1">Peripheral membrane protein</topology>
    </subcellularLocation>
</comment>
<evidence type="ECO:0000259" key="7">
    <source>
        <dbReference type="PROSITE" id="PS51837"/>
    </source>
</evidence>
<feature type="compositionally biased region" description="Polar residues" evidence="6">
    <location>
        <begin position="1"/>
        <end position="13"/>
    </location>
</feature>
<protein>
    <recommendedName>
        <fullName evidence="7">LITAF domain-containing protein</fullName>
    </recommendedName>
</protein>
<feature type="domain" description="LITAF" evidence="7">
    <location>
        <begin position="123"/>
        <end position="201"/>
    </location>
</feature>
<dbReference type="InterPro" id="IPR037519">
    <property type="entry name" value="LITAF_fam"/>
</dbReference>
<dbReference type="EMBL" id="CCKQ01005703">
    <property type="protein sequence ID" value="CDW76962.1"/>
    <property type="molecule type" value="Genomic_DNA"/>
</dbReference>
<evidence type="ECO:0000256" key="6">
    <source>
        <dbReference type="SAM" id="MobiDB-lite"/>
    </source>
</evidence>
<evidence type="ECO:0000256" key="5">
    <source>
        <dbReference type="ARBA" id="ARBA00023136"/>
    </source>
</evidence>